<dbReference type="InterPro" id="IPR044683">
    <property type="entry name" value="LAZY"/>
</dbReference>
<protein>
    <submittedName>
        <fullName evidence="3">Uncharacterized protein</fullName>
    </submittedName>
</protein>
<dbReference type="PANTHER" id="PTHR34045:SF11">
    <property type="entry name" value="PH DOMAIN-CONTAINING PROTEIN"/>
    <property type="match status" value="1"/>
</dbReference>
<comment type="similarity">
    <text evidence="2">Belongs to the LAZY family.</text>
</comment>
<evidence type="ECO:0000256" key="1">
    <source>
        <dbReference type="ARBA" id="ARBA00022604"/>
    </source>
</evidence>
<dbReference type="GO" id="GO:0040008">
    <property type="term" value="P:regulation of growth"/>
    <property type="evidence" value="ECO:0007669"/>
    <property type="project" value="InterPro"/>
</dbReference>
<dbReference type="PANTHER" id="PTHR34045">
    <property type="entry name" value="OS03G0406300 PROTEIN"/>
    <property type="match status" value="1"/>
</dbReference>
<name>A0A5J5AWE3_9ASTE</name>
<dbReference type="Proteomes" id="UP000325577">
    <property type="component" value="Linkage Group LG17"/>
</dbReference>
<evidence type="ECO:0000313" key="4">
    <source>
        <dbReference type="Proteomes" id="UP000325577"/>
    </source>
</evidence>
<dbReference type="OrthoDB" id="1729737at2759"/>
<evidence type="ECO:0000313" key="3">
    <source>
        <dbReference type="EMBL" id="KAA8534759.1"/>
    </source>
</evidence>
<dbReference type="EMBL" id="CM018040">
    <property type="protein sequence ID" value="KAA8534759.1"/>
    <property type="molecule type" value="Genomic_DNA"/>
</dbReference>
<evidence type="ECO:0000256" key="2">
    <source>
        <dbReference type="ARBA" id="ARBA00024198"/>
    </source>
</evidence>
<dbReference type="AlphaFoldDB" id="A0A5J5AWE3"/>
<proteinExistence type="inferred from homology"/>
<gene>
    <name evidence="3" type="ORF">F0562_029799</name>
</gene>
<sequence>MKILSWMQRKFDGKQGIRKPSIPANHHIQEPCKQEFSDWPQGLLAIGTFGNNNLKEDTQRYCAQGSLSPSQDITPEEIGELQKQLTLLLNEPILVESSLEEESETHILPLDNLNYPPRFKNDKINSNAVSGGLNDKDGNLQLSTTVALNRGKDIRSDHSYNAIGKKSLSLLLKKMFLCPRGFTPAPSFKDPLPEPRVEKIMRAILHKKIYPQSPNSKAKKYLENRYKSKVDSEDEMLEKANDGSKWVKTDSECMNPQFDI</sequence>
<organism evidence="3 4">
    <name type="scientific">Nyssa sinensis</name>
    <dbReference type="NCBI Taxonomy" id="561372"/>
    <lineage>
        <taxon>Eukaryota</taxon>
        <taxon>Viridiplantae</taxon>
        <taxon>Streptophyta</taxon>
        <taxon>Embryophyta</taxon>
        <taxon>Tracheophyta</taxon>
        <taxon>Spermatophyta</taxon>
        <taxon>Magnoliopsida</taxon>
        <taxon>eudicotyledons</taxon>
        <taxon>Gunneridae</taxon>
        <taxon>Pentapetalae</taxon>
        <taxon>asterids</taxon>
        <taxon>Cornales</taxon>
        <taxon>Nyssaceae</taxon>
        <taxon>Nyssa</taxon>
    </lineage>
</organism>
<dbReference type="GO" id="GO:0009630">
    <property type="term" value="P:gravitropism"/>
    <property type="evidence" value="ECO:0007669"/>
    <property type="project" value="InterPro"/>
</dbReference>
<accession>A0A5J5AWE3</accession>
<keyword evidence="1" id="KW-0341">Growth regulation</keyword>
<reference evidence="3 4" key="1">
    <citation type="submission" date="2019-09" db="EMBL/GenBank/DDBJ databases">
        <title>A chromosome-level genome assembly of the Chinese tupelo Nyssa sinensis.</title>
        <authorList>
            <person name="Yang X."/>
            <person name="Kang M."/>
            <person name="Yang Y."/>
            <person name="Xiong H."/>
            <person name="Wang M."/>
            <person name="Zhang Z."/>
            <person name="Wang Z."/>
            <person name="Wu H."/>
            <person name="Ma T."/>
            <person name="Liu J."/>
            <person name="Xi Z."/>
        </authorList>
    </citation>
    <scope>NUCLEOTIDE SEQUENCE [LARGE SCALE GENOMIC DNA]</scope>
    <source>
        <strain evidence="3">J267</strain>
        <tissue evidence="3">Leaf</tissue>
    </source>
</reference>
<keyword evidence="4" id="KW-1185">Reference proteome</keyword>